<organism evidence="1">
    <name type="scientific">Waddlia chondrophila 2032/99</name>
    <dbReference type="NCBI Taxonomy" id="765953"/>
    <lineage>
        <taxon>Bacteria</taxon>
        <taxon>Pseudomonadati</taxon>
        <taxon>Chlamydiota</taxon>
        <taxon>Chlamydiia</taxon>
        <taxon>Parachlamydiales</taxon>
        <taxon>Waddliaceae</taxon>
        <taxon>Waddlia</taxon>
    </lineage>
</organism>
<dbReference type="AlphaFoldDB" id="F8LFL9"/>
<evidence type="ECO:0000313" key="1">
    <source>
        <dbReference type="EMBL" id="CCB92287.1"/>
    </source>
</evidence>
<accession>F8LFL9</accession>
<reference evidence="1" key="1">
    <citation type="submission" date="2011-05" db="EMBL/GenBank/DDBJ databases">
        <title>Unity in variety -- the pan-genome of the Chlamydiae.</title>
        <authorList>
            <person name="Collingro A."/>
            <person name="Tischler P."/>
            <person name="Weinmaier T."/>
            <person name="Penz T."/>
            <person name="Heinz E."/>
            <person name="Brunham R.C."/>
            <person name="Read T.D."/>
            <person name="Bavoil P.M."/>
            <person name="Sachse K."/>
            <person name="Kahane S."/>
            <person name="Friedman M.G."/>
            <person name="Rattei T."/>
            <person name="Myers G.S.A."/>
            <person name="Horn M."/>
        </authorList>
    </citation>
    <scope>NUCLEOTIDE SEQUENCE</scope>
    <source>
        <strain evidence="1">2032/99</strain>
    </source>
</reference>
<gene>
    <name evidence="1" type="ORF">WCH_DB18940</name>
</gene>
<sequence length="66" mass="7707">MIPFKIACQNKRAKELFMSSKMSEKQQLLDLVFSNLKLDEKKLLVTLREPFSMILAVSHQPVNLRM</sequence>
<name>F8LFL9_9BACT</name>
<protein>
    <submittedName>
        <fullName evidence="1">Uncharacterized protein</fullName>
    </submittedName>
</protein>
<proteinExistence type="predicted"/>
<dbReference type="EMBL" id="FR872663">
    <property type="protein sequence ID" value="CCB92287.1"/>
    <property type="molecule type" value="Genomic_DNA"/>
</dbReference>